<accession>A0AAD1UJU7</accession>
<dbReference type="EMBL" id="CAMPGE010007692">
    <property type="protein sequence ID" value="CAI2366604.1"/>
    <property type="molecule type" value="Genomic_DNA"/>
</dbReference>
<gene>
    <name evidence="1" type="ORF">ECRASSUSDP1_LOCUS7877</name>
</gene>
<dbReference type="Proteomes" id="UP001295684">
    <property type="component" value="Unassembled WGS sequence"/>
</dbReference>
<protein>
    <submittedName>
        <fullName evidence="1">Uncharacterized protein</fullName>
    </submittedName>
</protein>
<name>A0AAD1UJU7_EUPCR</name>
<dbReference type="AlphaFoldDB" id="A0AAD1UJU7"/>
<evidence type="ECO:0000313" key="2">
    <source>
        <dbReference type="Proteomes" id="UP001295684"/>
    </source>
</evidence>
<reference evidence="1" key="1">
    <citation type="submission" date="2023-07" db="EMBL/GenBank/DDBJ databases">
        <authorList>
            <consortium name="AG Swart"/>
            <person name="Singh M."/>
            <person name="Singh A."/>
            <person name="Seah K."/>
            <person name="Emmerich C."/>
        </authorList>
    </citation>
    <scope>NUCLEOTIDE SEQUENCE</scope>
    <source>
        <strain evidence="1">DP1</strain>
    </source>
</reference>
<sequence>MESLRAIELEIYNQEKLYHDAPNSHMKNGILSRHLGYSLEKLYEGQCGMRSKKEIRNFGSDQLTAHFNMHNFMKDRSWYPGTHLQWMERKYYHELEISHRDFYRWEDILELHKKNSIPRRGIINICRMARFITVMSIIQVPQITAKDINVIFHAFHHLQEVWLLVRNVPGAITDFRIDPSVEFKISRILQDGMETKDHWLSSIIQSPSIRKNLRRYGGYYQGENDKLEKILSEWDSNICIERR</sequence>
<keyword evidence="2" id="KW-1185">Reference proteome</keyword>
<evidence type="ECO:0000313" key="1">
    <source>
        <dbReference type="EMBL" id="CAI2366604.1"/>
    </source>
</evidence>
<proteinExistence type="predicted"/>
<comment type="caution">
    <text evidence="1">The sequence shown here is derived from an EMBL/GenBank/DDBJ whole genome shotgun (WGS) entry which is preliminary data.</text>
</comment>
<organism evidence="1 2">
    <name type="scientific">Euplotes crassus</name>
    <dbReference type="NCBI Taxonomy" id="5936"/>
    <lineage>
        <taxon>Eukaryota</taxon>
        <taxon>Sar</taxon>
        <taxon>Alveolata</taxon>
        <taxon>Ciliophora</taxon>
        <taxon>Intramacronucleata</taxon>
        <taxon>Spirotrichea</taxon>
        <taxon>Hypotrichia</taxon>
        <taxon>Euplotida</taxon>
        <taxon>Euplotidae</taxon>
        <taxon>Moneuplotes</taxon>
    </lineage>
</organism>